<organism evidence="1">
    <name type="scientific">Marinomonas sp. (strain MWYL1)</name>
    <dbReference type="NCBI Taxonomy" id="400668"/>
    <lineage>
        <taxon>Bacteria</taxon>
        <taxon>Pseudomonadati</taxon>
        <taxon>Pseudomonadota</taxon>
        <taxon>Gammaproteobacteria</taxon>
        <taxon>Oceanospirillales</taxon>
        <taxon>Oceanospirillaceae</taxon>
        <taxon>Marinomonas</taxon>
    </lineage>
</organism>
<gene>
    <name evidence="1" type="ordered locus">Mmwyl1_1432</name>
</gene>
<protein>
    <submittedName>
        <fullName evidence="1">Uncharacterized protein</fullName>
    </submittedName>
</protein>
<dbReference type="eggNOG" id="ENOG5033CW2">
    <property type="taxonomic scope" value="Bacteria"/>
</dbReference>
<sequence length="58" mass="6965">MKSQYSPFAFDKGIDYDCYELVLGKKTIVLEWNNWFEWTLFGSEEVVCDLQVRFFLSK</sequence>
<dbReference type="STRING" id="400668.Mmwyl1_1432"/>
<dbReference type="OrthoDB" id="6401505at2"/>
<dbReference type="KEGG" id="mmw:Mmwyl1_1432"/>
<evidence type="ECO:0000313" key="1">
    <source>
        <dbReference type="EMBL" id="ABR70361.1"/>
    </source>
</evidence>
<proteinExistence type="predicted"/>
<dbReference type="EMBL" id="CP000749">
    <property type="protein sequence ID" value="ABR70361.1"/>
    <property type="molecule type" value="Genomic_DNA"/>
</dbReference>
<name>A6VV82_MARMS</name>
<accession>A6VV82</accession>
<dbReference type="HOGENOM" id="CLU_2974169_0_0_6"/>
<dbReference type="AlphaFoldDB" id="A6VV82"/>
<reference evidence="1" key="1">
    <citation type="submission" date="2007-06" db="EMBL/GenBank/DDBJ databases">
        <title>Complete sequence of Marinomonas sp. MWYL1.</title>
        <authorList>
            <consortium name="US DOE Joint Genome Institute"/>
            <person name="Copeland A."/>
            <person name="Lucas S."/>
            <person name="Lapidus A."/>
            <person name="Barry K."/>
            <person name="Glavina del Rio T."/>
            <person name="Dalin E."/>
            <person name="Tice H."/>
            <person name="Pitluck S."/>
            <person name="Kiss H."/>
            <person name="Brettin T."/>
            <person name="Bruce D."/>
            <person name="Detter J.C."/>
            <person name="Han C."/>
            <person name="Schmutz J."/>
            <person name="Larimer F."/>
            <person name="Land M."/>
            <person name="Hauser L."/>
            <person name="Kyrpides N."/>
            <person name="Kim E."/>
            <person name="Johnston A.W.B."/>
            <person name="Todd J.D."/>
            <person name="Rogers R."/>
            <person name="Wexler M."/>
            <person name="Bond P.L."/>
            <person name="Li Y."/>
            <person name="Richardson P."/>
        </authorList>
    </citation>
    <scope>NUCLEOTIDE SEQUENCE [LARGE SCALE GENOMIC DNA]</scope>
    <source>
        <strain evidence="1">MWYL1</strain>
    </source>
</reference>